<protein>
    <submittedName>
        <fullName evidence="1">Uncharacterized protein</fullName>
    </submittedName>
</protein>
<proteinExistence type="predicted"/>
<dbReference type="RefSeq" id="WP_272747746.1">
    <property type="nucleotide sequence ID" value="NZ_JAQQKX010000005.1"/>
</dbReference>
<dbReference type="Proteomes" id="UP001214854">
    <property type="component" value="Unassembled WGS sequence"/>
</dbReference>
<evidence type="ECO:0000313" key="1">
    <source>
        <dbReference type="EMBL" id="MDC7683272.1"/>
    </source>
</evidence>
<name>A0ABT5HTK6_9CAUL</name>
<organism evidence="1 2">
    <name type="scientific">Asticcacaulis aquaticus</name>
    <dbReference type="NCBI Taxonomy" id="2984212"/>
    <lineage>
        <taxon>Bacteria</taxon>
        <taxon>Pseudomonadati</taxon>
        <taxon>Pseudomonadota</taxon>
        <taxon>Alphaproteobacteria</taxon>
        <taxon>Caulobacterales</taxon>
        <taxon>Caulobacteraceae</taxon>
        <taxon>Asticcacaulis</taxon>
    </lineage>
</organism>
<reference evidence="1 2" key="1">
    <citation type="submission" date="2023-01" db="EMBL/GenBank/DDBJ databases">
        <title>Novel species of the genus Asticcacaulis isolated from rivers.</title>
        <authorList>
            <person name="Lu H."/>
        </authorList>
    </citation>
    <scope>NUCLEOTIDE SEQUENCE [LARGE SCALE GENOMIC DNA]</scope>
    <source>
        <strain evidence="1 2">BYS171W</strain>
    </source>
</reference>
<dbReference type="EMBL" id="JAQQKX010000005">
    <property type="protein sequence ID" value="MDC7683272.1"/>
    <property type="molecule type" value="Genomic_DNA"/>
</dbReference>
<evidence type="ECO:0000313" key="2">
    <source>
        <dbReference type="Proteomes" id="UP001214854"/>
    </source>
</evidence>
<accession>A0ABT5HTK6</accession>
<keyword evidence="2" id="KW-1185">Reference proteome</keyword>
<sequence length="86" mass="8950">MKIKTGSYDSDAKTVDVTFTKGKVTHSRTIKACLTPRGAYDAAATQILIADLARGIAAKIEAGVIASPVRTPLTDGASGADFRARV</sequence>
<gene>
    <name evidence="1" type="ORF">PQU92_08285</name>
</gene>
<comment type="caution">
    <text evidence="1">The sequence shown here is derived from an EMBL/GenBank/DDBJ whole genome shotgun (WGS) entry which is preliminary data.</text>
</comment>